<dbReference type="InterPro" id="IPR011059">
    <property type="entry name" value="Metal-dep_hydrolase_composite"/>
</dbReference>
<evidence type="ECO:0000256" key="2">
    <source>
        <dbReference type="ARBA" id="ARBA00022801"/>
    </source>
</evidence>
<dbReference type="GO" id="GO:0016814">
    <property type="term" value="F:hydrolase activity, acting on carbon-nitrogen (but not peptide) bonds, in cyclic amidines"/>
    <property type="evidence" value="ECO:0007669"/>
    <property type="project" value="UniProtKB-ARBA"/>
</dbReference>
<accession>A0A933E8H5</accession>
<reference evidence="4" key="1">
    <citation type="submission" date="2020-07" db="EMBL/GenBank/DDBJ databases">
        <title>Huge and variable diversity of episymbiotic CPR bacteria and DPANN archaea in groundwater ecosystems.</title>
        <authorList>
            <person name="He C.Y."/>
            <person name="Keren R."/>
            <person name="Whittaker M."/>
            <person name="Farag I.F."/>
            <person name="Doudna J."/>
            <person name="Cate J.H.D."/>
            <person name="Banfield J.F."/>
        </authorList>
    </citation>
    <scope>NUCLEOTIDE SEQUENCE</scope>
    <source>
        <strain evidence="4">NC_groundwater_1370_Ag_S-0.2um_69_93</strain>
    </source>
</reference>
<dbReference type="CDD" id="cd01293">
    <property type="entry name" value="Bact_CD"/>
    <property type="match status" value="1"/>
</dbReference>
<dbReference type="Gene3D" id="3.20.20.140">
    <property type="entry name" value="Metal-dependent hydrolases"/>
    <property type="match status" value="1"/>
</dbReference>
<dbReference type="SUPFAM" id="SSF51338">
    <property type="entry name" value="Composite domain of metallo-dependent hydrolases"/>
    <property type="match status" value="1"/>
</dbReference>
<dbReference type="AlphaFoldDB" id="A0A933E8H5"/>
<keyword evidence="2" id="KW-0378">Hydrolase</keyword>
<dbReference type="Gene3D" id="2.30.40.10">
    <property type="entry name" value="Urease, subunit C, domain 1"/>
    <property type="match status" value="1"/>
</dbReference>
<keyword evidence="1" id="KW-0479">Metal-binding</keyword>
<dbReference type="GO" id="GO:0046872">
    <property type="term" value="F:metal ion binding"/>
    <property type="evidence" value="ECO:0007669"/>
    <property type="project" value="UniProtKB-KW"/>
</dbReference>
<evidence type="ECO:0000313" key="5">
    <source>
        <dbReference type="Proteomes" id="UP000752292"/>
    </source>
</evidence>
<evidence type="ECO:0000256" key="1">
    <source>
        <dbReference type="ARBA" id="ARBA00022723"/>
    </source>
</evidence>
<dbReference type="EMBL" id="JACQRX010000304">
    <property type="protein sequence ID" value="MBI4252186.1"/>
    <property type="molecule type" value="Genomic_DNA"/>
</dbReference>
<dbReference type="InterPro" id="IPR052349">
    <property type="entry name" value="Metallo-hydrolase_Enzymes"/>
</dbReference>
<name>A0A933E8H5_UNCTE</name>
<dbReference type="InterPro" id="IPR032466">
    <property type="entry name" value="Metal_Hydrolase"/>
</dbReference>
<gene>
    <name evidence="4" type="ORF">HY618_06970</name>
</gene>
<feature type="domain" description="Amidohydrolase 3" evidence="3">
    <location>
        <begin position="90"/>
        <end position="417"/>
    </location>
</feature>
<proteinExistence type="predicted"/>
<evidence type="ECO:0000259" key="3">
    <source>
        <dbReference type="Pfam" id="PF07969"/>
    </source>
</evidence>
<dbReference type="Pfam" id="PF07969">
    <property type="entry name" value="Amidohydro_3"/>
    <property type="match status" value="1"/>
</dbReference>
<dbReference type="GO" id="GO:0019239">
    <property type="term" value="F:deaminase activity"/>
    <property type="evidence" value="ECO:0007669"/>
    <property type="project" value="UniProtKB-ARBA"/>
</dbReference>
<protein>
    <submittedName>
        <fullName evidence="4">Amidohydrolase family protein</fullName>
    </submittedName>
</protein>
<organism evidence="4 5">
    <name type="scientific">Tectimicrobiota bacterium</name>
    <dbReference type="NCBI Taxonomy" id="2528274"/>
    <lineage>
        <taxon>Bacteria</taxon>
        <taxon>Pseudomonadati</taxon>
        <taxon>Nitrospinota/Tectimicrobiota group</taxon>
        <taxon>Candidatus Tectimicrobiota</taxon>
    </lineage>
</organism>
<comment type="caution">
    <text evidence="4">The sequence shown here is derived from an EMBL/GenBank/DDBJ whole genome shotgun (WGS) entry which is preliminary data.</text>
</comment>
<dbReference type="SUPFAM" id="SSF51556">
    <property type="entry name" value="Metallo-dependent hydrolases"/>
    <property type="match status" value="1"/>
</dbReference>
<evidence type="ECO:0000313" key="4">
    <source>
        <dbReference type="EMBL" id="MBI4252186.1"/>
    </source>
</evidence>
<dbReference type="PANTHER" id="PTHR32027">
    <property type="entry name" value="CYTOSINE DEAMINASE"/>
    <property type="match status" value="1"/>
</dbReference>
<dbReference type="FunFam" id="3.20.20.140:FF:000019">
    <property type="entry name" value="Cytosine deaminase"/>
    <property type="match status" value="1"/>
</dbReference>
<dbReference type="PANTHER" id="PTHR32027:SF9">
    <property type="entry name" value="BLL3847 PROTEIN"/>
    <property type="match status" value="1"/>
</dbReference>
<dbReference type="Proteomes" id="UP000752292">
    <property type="component" value="Unassembled WGS sequence"/>
</dbReference>
<dbReference type="InterPro" id="IPR013108">
    <property type="entry name" value="Amidohydro_3"/>
</dbReference>
<sequence>MSRVPGVPRVERVFRNARAAAGGPLADLAVGGGRFLAVTPAAGAPAGPPGDAGHPPIEEVNLEGRVVLPGFIESHIHLDKAFLEERRPNLSGTLRDAIAITLELKRAVTKEDIRQRSERALRLLLRHGTTRARLQVEVDPLVRLRGMEAALELREAWRGRFGLQLVVFPQEGIEQQPGTEGLMREAMRMGGDAVGGVPYNDTDPERHLDIVFKLAGESGKGVDLHLDYTDDPGDRRIESVCRRTLAAGLQGRVAVGHLTSLGAMDEGTIARIAGLIAEAGIHVLPLPATDLFLCGRGPVPPRHRSLTPVKALLRAGANVSIASNNIRNAFTPSGRGDLIEIGLLLACVAHMSGAAERALIPPMFTANAAKVLGVEDRYGIAPGKDADFTVLDTQNYNDIIIDQPEKRWVVKAGRVVVENLRETRWGEGL</sequence>